<organism evidence="5 6">
    <name type="scientific">Penicillium angulare</name>
    <dbReference type="NCBI Taxonomy" id="116970"/>
    <lineage>
        <taxon>Eukaryota</taxon>
        <taxon>Fungi</taxon>
        <taxon>Dikarya</taxon>
        <taxon>Ascomycota</taxon>
        <taxon>Pezizomycotina</taxon>
        <taxon>Eurotiomycetes</taxon>
        <taxon>Eurotiomycetidae</taxon>
        <taxon>Eurotiales</taxon>
        <taxon>Aspergillaceae</taxon>
        <taxon>Penicillium</taxon>
    </lineage>
</organism>
<feature type="region of interest" description="Disordered" evidence="2">
    <location>
        <begin position="706"/>
        <end position="737"/>
    </location>
</feature>
<dbReference type="AlphaFoldDB" id="A0A9W9GCS4"/>
<reference evidence="5" key="2">
    <citation type="journal article" date="2023" name="IMA Fungus">
        <title>Comparative genomic study of the Penicillium genus elucidates a diverse pangenome and 15 lateral gene transfer events.</title>
        <authorList>
            <person name="Petersen C."/>
            <person name="Sorensen T."/>
            <person name="Nielsen M.R."/>
            <person name="Sondergaard T.E."/>
            <person name="Sorensen J.L."/>
            <person name="Fitzpatrick D.A."/>
            <person name="Frisvad J.C."/>
            <person name="Nielsen K.L."/>
        </authorList>
    </citation>
    <scope>NUCLEOTIDE SEQUENCE</scope>
    <source>
        <strain evidence="5">IBT 30069</strain>
    </source>
</reference>
<dbReference type="PROSITE" id="PS01186">
    <property type="entry name" value="EGF_2"/>
    <property type="match status" value="1"/>
</dbReference>
<dbReference type="PANTHER" id="PTHR17178:SF0">
    <property type="entry name" value="SERGLYCIN"/>
    <property type="match status" value="1"/>
</dbReference>
<keyword evidence="3" id="KW-0812">Transmembrane</keyword>
<keyword evidence="3" id="KW-0472">Membrane</keyword>
<feature type="compositionally biased region" description="Polar residues" evidence="2">
    <location>
        <begin position="1"/>
        <end position="19"/>
    </location>
</feature>
<dbReference type="PROSITE" id="PS00022">
    <property type="entry name" value="EGF_1"/>
    <property type="match status" value="1"/>
</dbReference>
<feature type="region of interest" description="Disordered" evidence="2">
    <location>
        <begin position="1"/>
        <end position="253"/>
    </location>
</feature>
<feature type="compositionally biased region" description="Pro residues" evidence="2">
    <location>
        <begin position="88"/>
        <end position="99"/>
    </location>
</feature>
<feature type="transmembrane region" description="Helical" evidence="3">
    <location>
        <begin position="562"/>
        <end position="586"/>
    </location>
</feature>
<comment type="caution">
    <text evidence="5">The sequence shown here is derived from an EMBL/GenBank/DDBJ whole genome shotgun (WGS) entry which is preliminary data.</text>
</comment>
<comment type="caution">
    <text evidence="1">Lacks conserved residue(s) required for the propagation of feature annotation.</text>
</comment>
<evidence type="ECO:0000256" key="2">
    <source>
        <dbReference type="SAM" id="MobiDB-lite"/>
    </source>
</evidence>
<evidence type="ECO:0000313" key="5">
    <source>
        <dbReference type="EMBL" id="KAJ5116426.1"/>
    </source>
</evidence>
<feature type="region of interest" description="Disordered" evidence="2">
    <location>
        <begin position="417"/>
        <end position="442"/>
    </location>
</feature>
<keyword evidence="1" id="KW-0245">EGF-like domain</keyword>
<accession>A0A9W9GCS4</accession>
<evidence type="ECO:0000259" key="4">
    <source>
        <dbReference type="PROSITE" id="PS50026"/>
    </source>
</evidence>
<sequence length="871" mass="93709">MSSPNQATTGPNIGPSTSGPDRKGSVKRARQLLEAGVRPTQEKTQALGQPPMPPAARNIAHQTQWPLPESGLQPRPLNPHQPRFMTPSGPPPLRPPRPSEVPSQIPSPSVYSVRSGESPEPSFSLNYPNPYPYPAPSVRSFSQSFSHPNPRYQQQQFQPSTNNGAISPSSTVDMNPRISVGTDELFRNSAHSNLSNLPMPPVPPPEPLPPVQPRRQGVGLHIPPNARRSRVRKSSVSPIPEEIPNPRQTLGSYASSRVIPSSWGSGPAESEILGAYLDDGSSEDEEDELKHNTSKNEVNPVRSASVGKRHKPTMRTIMRSNPNSEVSIPDLPASPVSQKAELDRNRTTGLAIPTAVAAATGGTLMTQNDRLMRIRTPSPVCRGSISSLSGESYVDPEKPRFAKYEEQNTYRGALEKELEDLPRAAPTMSDKRPNGRKPPRLDMEAVRGAEARGSLSSLTDLIRRATKLASNLDRGRTSSRADLAGAGADLREQGNRGRTSGSLSDILASFPNPSVLTPDTRSSWPVFFGRSHLRNVEPLASHDDAPEDPAPRRQCCGMPRRWFILLCILIFVIVILAVLLPVFLVAVPRENAKSESCSHTTPCHNGGVSVSGGTECSCVCAEGYMGSQCNLMGDSSCVTAEVDNGSINKNTTMGSSIPTLLDQSQRKFGIDLDGVTIMALFSMNNVSCRTENALVSFSEIAQGSSTGTARRSIEFPGQGGGELGVPVKDSENPMIPQPSRSIEVAHASNVIRERSLATSNGIYYDSAETSSSARASSTQDDTSTTSTTATATATKTGVTSTSASVPSEVIDFSRVAVLYILEKTGSFNSAQESETQIQSYLVDSYNSASHPAVKVLEWYELDFKNKTISTG</sequence>
<dbReference type="EMBL" id="JAPQKH010000001">
    <property type="protein sequence ID" value="KAJ5116426.1"/>
    <property type="molecule type" value="Genomic_DNA"/>
</dbReference>
<feature type="region of interest" description="Disordered" evidence="2">
    <location>
        <begin position="768"/>
        <end position="800"/>
    </location>
</feature>
<dbReference type="PANTHER" id="PTHR17178">
    <property type="entry name" value="SECRETORY GRANULE PROTEOGLYCAN CORE PROTEIN"/>
    <property type="match status" value="1"/>
</dbReference>
<keyword evidence="1" id="KW-1015">Disulfide bond</keyword>
<dbReference type="OrthoDB" id="283575at2759"/>
<dbReference type="InterPro" id="IPR000742">
    <property type="entry name" value="EGF"/>
</dbReference>
<feature type="compositionally biased region" description="Basic and acidic residues" evidence="2">
    <location>
        <begin position="429"/>
        <end position="442"/>
    </location>
</feature>
<dbReference type="PROSITE" id="PS50026">
    <property type="entry name" value="EGF_3"/>
    <property type="match status" value="1"/>
</dbReference>
<feature type="region of interest" description="Disordered" evidence="2">
    <location>
        <begin position="470"/>
        <end position="501"/>
    </location>
</feature>
<evidence type="ECO:0000256" key="3">
    <source>
        <dbReference type="SAM" id="Phobius"/>
    </source>
</evidence>
<feature type="compositionally biased region" description="Pro residues" evidence="2">
    <location>
        <begin position="198"/>
        <end position="212"/>
    </location>
</feature>
<evidence type="ECO:0000256" key="1">
    <source>
        <dbReference type="PROSITE-ProRule" id="PRU00076"/>
    </source>
</evidence>
<feature type="compositionally biased region" description="Polar residues" evidence="2">
    <location>
        <begin position="139"/>
        <end position="173"/>
    </location>
</feature>
<name>A0A9W9GCS4_9EURO</name>
<feature type="region of interest" description="Disordered" evidence="2">
    <location>
        <begin position="279"/>
        <end position="312"/>
    </location>
</feature>
<proteinExistence type="predicted"/>
<feature type="disulfide bond" evidence="1">
    <location>
        <begin position="620"/>
        <end position="629"/>
    </location>
</feature>
<keyword evidence="3" id="KW-1133">Transmembrane helix</keyword>
<keyword evidence="6" id="KW-1185">Reference proteome</keyword>
<protein>
    <recommendedName>
        <fullName evidence="4">EGF-like domain-containing protein</fullName>
    </recommendedName>
</protein>
<dbReference type="Proteomes" id="UP001149165">
    <property type="component" value="Unassembled WGS sequence"/>
</dbReference>
<reference evidence="5" key="1">
    <citation type="submission" date="2022-11" db="EMBL/GenBank/DDBJ databases">
        <authorList>
            <person name="Petersen C."/>
        </authorList>
    </citation>
    <scope>NUCLEOTIDE SEQUENCE</scope>
    <source>
        <strain evidence="5">IBT 30069</strain>
    </source>
</reference>
<feature type="domain" description="EGF-like" evidence="4">
    <location>
        <begin position="593"/>
        <end position="630"/>
    </location>
</feature>
<gene>
    <name evidence="5" type="ORF">N7456_000774</name>
</gene>
<evidence type="ECO:0000313" key="6">
    <source>
        <dbReference type="Proteomes" id="UP001149165"/>
    </source>
</evidence>